<sequence length="175" mass="19484">MSTHAVECTMDDVVKVATTMLQRKRVVGVNLEEQRCPDCQTPPKAGFGIASVPIERCPTNKLDVAENVGKLGRAWPQRSWERMNCKVEERGCDSPAGSTATLPLTSKCVLIFHTDRYFNSSLSWFSTATSPLMSRCAADLPHCECRDEDEWSSNREERRAFGSNIGDVDASPWLV</sequence>
<dbReference type="EMBL" id="JAUKUA010000008">
    <property type="protein sequence ID" value="KAK0702636.1"/>
    <property type="molecule type" value="Genomic_DNA"/>
</dbReference>
<gene>
    <name evidence="1" type="ORF">B0H67DRAFT_558263</name>
</gene>
<evidence type="ECO:0000313" key="1">
    <source>
        <dbReference type="EMBL" id="KAK0702636.1"/>
    </source>
</evidence>
<name>A0AA40DIJ2_9PEZI</name>
<organism evidence="1 2">
    <name type="scientific">Lasiosphaeris hirsuta</name>
    <dbReference type="NCBI Taxonomy" id="260670"/>
    <lineage>
        <taxon>Eukaryota</taxon>
        <taxon>Fungi</taxon>
        <taxon>Dikarya</taxon>
        <taxon>Ascomycota</taxon>
        <taxon>Pezizomycotina</taxon>
        <taxon>Sordariomycetes</taxon>
        <taxon>Sordariomycetidae</taxon>
        <taxon>Sordariales</taxon>
        <taxon>Lasiosphaeriaceae</taxon>
        <taxon>Lasiosphaeris</taxon>
    </lineage>
</organism>
<evidence type="ECO:0000313" key="2">
    <source>
        <dbReference type="Proteomes" id="UP001172102"/>
    </source>
</evidence>
<comment type="caution">
    <text evidence="1">The sequence shown here is derived from an EMBL/GenBank/DDBJ whole genome shotgun (WGS) entry which is preliminary data.</text>
</comment>
<proteinExistence type="predicted"/>
<dbReference type="AlphaFoldDB" id="A0AA40DIJ2"/>
<dbReference type="Proteomes" id="UP001172102">
    <property type="component" value="Unassembled WGS sequence"/>
</dbReference>
<accession>A0AA40DIJ2</accession>
<reference evidence="1" key="1">
    <citation type="submission" date="2023-06" db="EMBL/GenBank/DDBJ databases">
        <title>Genome-scale phylogeny and comparative genomics of the fungal order Sordariales.</title>
        <authorList>
            <consortium name="Lawrence Berkeley National Laboratory"/>
            <person name="Hensen N."/>
            <person name="Bonometti L."/>
            <person name="Westerberg I."/>
            <person name="Brannstrom I.O."/>
            <person name="Guillou S."/>
            <person name="Cros-Aarteil S."/>
            <person name="Calhoun S."/>
            <person name="Haridas S."/>
            <person name="Kuo A."/>
            <person name="Mondo S."/>
            <person name="Pangilinan J."/>
            <person name="Riley R."/>
            <person name="Labutti K."/>
            <person name="Andreopoulos B."/>
            <person name="Lipzen A."/>
            <person name="Chen C."/>
            <person name="Yanf M."/>
            <person name="Daum C."/>
            <person name="Ng V."/>
            <person name="Clum A."/>
            <person name="Steindorff A."/>
            <person name="Ohm R."/>
            <person name="Martin F."/>
            <person name="Silar P."/>
            <person name="Natvig D."/>
            <person name="Lalanne C."/>
            <person name="Gautier V."/>
            <person name="Ament-Velasquez S.L."/>
            <person name="Kruys A."/>
            <person name="Hutchinson M.I."/>
            <person name="Powell A.J."/>
            <person name="Barry K."/>
            <person name="Miller A.N."/>
            <person name="Grigoriev I.V."/>
            <person name="Debuchy R."/>
            <person name="Gladieux P."/>
            <person name="Thoren M.H."/>
            <person name="Johannesson H."/>
        </authorList>
    </citation>
    <scope>NUCLEOTIDE SEQUENCE</scope>
    <source>
        <strain evidence="1">SMH4607-1</strain>
    </source>
</reference>
<keyword evidence="2" id="KW-1185">Reference proteome</keyword>
<protein>
    <submittedName>
        <fullName evidence="1">Uncharacterized protein</fullName>
    </submittedName>
</protein>